<proteinExistence type="predicted"/>
<name>A0ACC1DAL9_9NEOP</name>
<reference evidence="1 2" key="1">
    <citation type="journal article" date="2021" name="Front. Genet.">
        <title>Chromosome-Level Genome Assembly Reveals Significant Gene Expansion in the Toll and IMD Signaling Pathways of Dendrolimus kikuchii.</title>
        <authorList>
            <person name="Zhou J."/>
            <person name="Wu P."/>
            <person name="Xiong Z."/>
            <person name="Liu N."/>
            <person name="Zhao N."/>
            <person name="Ji M."/>
            <person name="Qiu Y."/>
            <person name="Yang B."/>
        </authorList>
    </citation>
    <scope>NUCLEOTIDE SEQUENCE [LARGE SCALE GENOMIC DNA]</scope>
    <source>
        <strain evidence="1">Ann1</strain>
    </source>
</reference>
<sequence>MLVELLPRNYKDNQAFELICVQRDKLLAKFYNVTPDKVHQCLIPEFPYSLQLQDDIILLCASCDATSSSYIWLKNTLVPQFLKWSEQSESSVARQSFCTESLVLVSKEDYYKKYNELKLKYGKDMVKIWPECTDPSKFVYEDVAIATYLLLIWESQENHTMKQTFVDLGCGNGLLVYILTKEGYNGVGIDIRKRNIWDMYSSDIKLEEKTVTPSDDCLFPDIDWIIGNHSDELTPWIPVIAAKSSYKCNFFLLPCCSYNFDGSKYQRKNSFRSQYMDYLDYIKHVCNDIGFSIGIDRLKIPSTKRICFVSKGRIYAEEQYSHFLDRITEIIECDSKPLKESVKNEWISDFKARESVEKVKNCTRIDKKIIENIVDIICAYLLQGSSAKNGNWNAGKIVAINEVVQLIPPDKLKFLKSECGGLQTLMKNHHHIFLVQSGKIQLSYPKTLEEVTNNSKAGSKNKTKVYKVRQKECWFYKNHPQGCPLTDTTCSFLHGKR</sequence>
<comment type="caution">
    <text evidence="1">The sequence shown here is derived from an EMBL/GenBank/DDBJ whole genome shotgun (WGS) entry which is preliminary data.</text>
</comment>
<evidence type="ECO:0000313" key="2">
    <source>
        <dbReference type="Proteomes" id="UP000824533"/>
    </source>
</evidence>
<gene>
    <name evidence="1" type="ORF">K1T71_004095</name>
</gene>
<accession>A0ACC1DAL9</accession>
<evidence type="ECO:0000313" key="1">
    <source>
        <dbReference type="EMBL" id="KAJ0180691.1"/>
    </source>
</evidence>
<dbReference type="EMBL" id="CM034392">
    <property type="protein sequence ID" value="KAJ0180691.1"/>
    <property type="molecule type" value="Genomic_DNA"/>
</dbReference>
<dbReference type="Proteomes" id="UP000824533">
    <property type="component" value="Linkage Group LG06"/>
</dbReference>
<keyword evidence="2" id="KW-1185">Reference proteome</keyword>
<organism evidence="1 2">
    <name type="scientific">Dendrolimus kikuchii</name>
    <dbReference type="NCBI Taxonomy" id="765133"/>
    <lineage>
        <taxon>Eukaryota</taxon>
        <taxon>Metazoa</taxon>
        <taxon>Ecdysozoa</taxon>
        <taxon>Arthropoda</taxon>
        <taxon>Hexapoda</taxon>
        <taxon>Insecta</taxon>
        <taxon>Pterygota</taxon>
        <taxon>Neoptera</taxon>
        <taxon>Endopterygota</taxon>
        <taxon>Lepidoptera</taxon>
        <taxon>Glossata</taxon>
        <taxon>Ditrysia</taxon>
        <taxon>Bombycoidea</taxon>
        <taxon>Lasiocampidae</taxon>
        <taxon>Dendrolimus</taxon>
    </lineage>
</organism>
<protein>
    <submittedName>
        <fullName evidence="1">Uncharacterized protein</fullName>
    </submittedName>
</protein>